<dbReference type="InterPro" id="IPR014729">
    <property type="entry name" value="Rossmann-like_a/b/a_fold"/>
</dbReference>
<dbReference type="Proteomes" id="UP000199046">
    <property type="component" value="Unassembled WGS sequence"/>
</dbReference>
<evidence type="ECO:0000256" key="5">
    <source>
        <dbReference type="ARBA" id="ARBA00022840"/>
    </source>
</evidence>
<evidence type="ECO:0000256" key="4">
    <source>
        <dbReference type="ARBA" id="ARBA00022741"/>
    </source>
</evidence>
<dbReference type="EMBL" id="FOLY01000005">
    <property type="protein sequence ID" value="SFC75965.1"/>
    <property type="molecule type" value="Genomic_DNA"/>
</dbReference>
<evidence type="ECO:0000313" key="13">
    <source>
        <dbReference type="Proteomes" id="UP000199046"/>
    </source>
</evidence>
<feature type="binding site" description="in other chain" evidence="8">
    <location>
        <position position="175"/>
    </location>
    <ligand>
        <name>deamido-NAD(+)</name>
        <dbReference type="ChEBI" id="CHEBI:58437"/>
        <note>ligand shared between two neighboring subunits</note>
    </ligand>
</feature>
<comment type="catalytic activity">
    <reaction evidence="8 10">
        <text>deamido-NAD(+) + NH4(+) + ATP = AMP + diphosphate + NAD(+) + H(+)</text>
        <dbReference type="Rhea" id="RHEA:21188"/>
        <dbReference type="ChEBI" id="CHEBI:15378"/>
        <dbReference type="ChEBI" id="CHEBI:28938"/>
        <dbReference type="ChEBI" id="CHEBI:30616"/>
        <dbReference type="ChEBI" id="CHEBI:33019"/>
        <dbReference type="ChEBI" id="CHEBI:57540"/>
        <dbReference type="ChEBI" id="CHEBI:58437"/>
        <dbReference type="ChEBI" id="CHEBI:456215"/>
        <dbReference type="EC" id="6.3.1.5"/>
    </reaction>
</comment>
<keyword evidence="3 8" id="KW-0479">Metal-binding</keyword>
<dbReference type="GO" id="GO:0046872">
    <property type="term" value="F:metal ion binding"/>
    <property type="evidence" value="ECO:0007669"/>
    <property type="project" value="UniProtKB-KW"/>
</dbReference>
<evidence type="ECO:0000256" key="2">
    <source>
        <dbReference type="ARBA" id="ARBA00022598"/>
    </source>
</evidence>
<evidence type="ECO:0000256" key="1">
    <source>
        <dbReference type="ARBA" id="ARBA00005859"/>
    </source>
</evidence>
<comment type="pathway">
    <text evidence="8">Cofactor biosynthesis; NAD(+) biosynthesis; NAD(+) from deamido-NAD(+) (ammonia route): step 1/1.</text>
</comment>
<dbReference type="GO" id="GO:0005524">
    <property type="term" value="F:ATP binding"/>
    <property type="evidence" value="ECO:0007669"/>
    <property type="project" value="UniProtKB-UniRule"/>
</dbReference>
<feature type="binding site" description="in other chain" evidence="8">
    <location>
        <position position="142"/>
    </location>
    <ligand>
        <name>deamido-NAD(+)</name>
        <dbReference type="ChEBI" id="CHEBI:58437"/>
        <note>ligand shared between two neighboring subunits</note>
    </ligand>
</feature>
<dbReference type="GO" id="GO:0005737">
    <property type="term" value="C:cytoplasm"/>
    <property type="evidence" value="ECO:0007669"/>
    <property type="project" value="InterPro"/>
</dbReference>
<organism evidence="12 13">
    <name type="scientific">Kushneria avicenniae</name>
    <dbReference type="NCBI Taxonomy" id="402385"/>
    <lineage>
        <taxon>Bacteria</taxon>
        <taxon>Pseudomonadati</taxon>
        <taxon>Pseudomonadota</taxon>
        <taxon>Gammaproteobacteria</taxon>
        <taxon>Oceanospirillales</taxon>
        <taxon>Halomonadaceae</taxon>
        <taxon>Kushneria</taxon>
    </lineage>
</organism>
<dbReference type="InterPro" id="IPR003694">
    <property type="entry name" value="NAD_synthase"/>
</dbReference>
<keyword evidence="4 8" id="KW-0547">Nucleotide-binding</keyword>
<evidence type="ECO:0000256" key="7">
    <source>
        <dbReference type="ARBA" id="ARBA00023027"/>
    </source>
</evidence>
<dbReference type="SUPFAM" id="SSF52402">
    <property type="entry name" value="Adenine nucleotide alpha hydrolases-like"/>
    <property type="match status" value="1"/>
</dbReference>
<evidence type="ECO:0000313" key="12">
    <source>
        <dbReference type="EMBL" id="SFC75965.1"/>
    </source>
</evidence>
<accession>A0A1I1LSI8</accession>
<dbReference type="InterPro" id="IPR022310">
    <property type="entry name" value="NAD/GMP_synthase"/>
</dbReference>
<dbReference type="GO" id="GO:0003952">
    <property type="term" value="F:NAD+ synthase (glutamine-hydrolyzing) activity"/>
    <property type="evidence" value="ECO:0007669"/>
    <property type="project" value="InterPro"/>
</dbReference>
<feature type="binding site" evidence="8">
    <location>
        <position position="51"/>
    </location>
    <ligand>
        <name>Mg(2+)</name>
        <dbReference type="ChEBI" id="CHEBI:18420"/>
    </ligand>
</feature>
<evidence type="ECO:0000256" key="10">
    <source>
        <dbReference type="RuleBase" id="RU003812"/>
    </source>
</evidence>
<dbReference type="NCBIfam" id="TIGR00552">
    <property type="entry name" value="nadE"/>
    <property type="match status" value="1"/>
</dbReference>
<dbReference type="Gene3D" id="3.40.50.620">
    <property type="entry name" value="HUPs"/>
    <property type="match status" value="1"/>
</dbReference>
<sequence length="270" mass="29746">MTTQQQIIDALGIDRNFDAQREVERRIDFIIRQLKESGTRALVLGISGGVDSTTTGRLCQLAAERIREQGGDATFYAMRLPYGEQHDEDDAQAAINYIRADEQLDVNVKPSADGMLASLEQAGLAFNDEYQRDFVQGNIKARARMIAQYAVAGRHNGLVVGTDHGAEAVMGFFTKHGDGACDITPLAGLAKRQVRAMLSVLDGPEALVNKVPTADLETLSPGRTDEEALGVTYDQIDDFLEGREIDREAAERIIRTYDRTAHKRELPRAP</sequence>
<dbReference type="HAMAP" id="MF_00193">
    <property type="entry name" value="NadE_ammonia_dep"/>
    <property type="match status" value="1"/>
</dbReference>
<comment type="subunit">
    <text evidence="8">Homodimer.</text>
</comment>
<keyword evidence="13" id="KW-1185">Reference proteome</keyword>
<feature type="binding site" evidence="8">
    <location>
        <position position="182"/>
    </location>
    <ligand>
        <name>deamido-NAD(+)</name>
        <dbReference type="ChEBI" id="CHEBI:58437"/>
        <note>ligand shared between two neighboring subunits</note>
    </ligand>
</feature>
<dbReference type="GO" id="GO:0004359">
    <property type="term" value="F:glutaminase activity"/>
    <property type="evidence" value="ECO:0007669"/>
    <property type="project" value="InterPro"/>
</dbReference>
<dbReference type="NCBIfam" id="NF001979">
    <property type="entry name" value="PRK00768.1"/>
    <property type="match status" value="1"/>
</dbReference>
<feature type="binding site" description="in other chain" evidence="8">
    <location>
        <begin position="262"/>
        <end position="263"/>
    </location>
    <ligand>
        <name>deamido-NAD(+)</name>
        <dbReference type="ChEBI" id="CHEBI:58437"/>
        <note>ligand shared between two neighboring subunits</note>
    </ligand>
</feature>
<dbReference type="OrthoDB" id="3266517at2"/>
<dbReference type="GO" id="GO:0009435">
    <property type="term" value="P:NAD+ biosynthetic process"/>
    <property type="evidence" value="ECO:0007669"/>
    <property type="project" value="UniProtKB-UniRule"/>
</dbReference>
<comment type="function">
    <text evidence="8">Catalyzes the ATP-dependent amidation of deamido-NAD to form NAD. Uses ammonia as a nitrogen source.</text>
</comment>
<evidence type="ECO:0000256" key="6">
    <source>
        <dbReference type="ARBA" id="ARBA00022842"/>
    </source>
</evidence>
<reference evidence="13" key="1">
    <citation type="submission" date="2016-10" db="EMBL/GenBank/DDBJ databases">
        <authorList>
            <person name="Varghese N."/>
            <person name="Submissions S."/>
        </authorList>
    </citation>
    <scope>NUCLEOTIDE SEQUENCE [LARGE SCALE GENOMIC DNA]</scope>
    <source>
        <strain evidence="13">DSM 23439</strain>
    </source>
</reference>
<dbReference type="RefSeq" id="WP_090134864.1">
    <property type="nucleotide sequence ID" value="NZ_FOLY01000005.1"/>
</dbReference>
<evidence type="ECO:0000256" key="9">
    <source>
        <dbReference type="RuleBase" id="RU003811"/>
    </source>
</evidence>
<dbReference type="CDD" id="cd00553">
    <property type="entry name" value="NAD_synthase"/>
    <property type="match status" value="1"/>
</dbReference>
<feature type="binding site" evidence="8">
    <location>
        <begin position="45"/>
        <end position="52"/>
    </location>
    <ligand>
        <name>ATP</name>
        <dbReference type="ChEBI" id="CHEBI:30616"/>
    </ligand>
</feature>
<dbReference type="EC" id="6.3.1.5" evidence="8 10"/>
<dbReference type="InterPro" id="IPR022926">
    <property type="entry name" value="NH(3)-dep_NAD(+)_synth"/>
</dbReference>
<feature type="binding site" evidence="8">
    <location>
        <position position="191"/>
    </location>
    <ligand>
        <name>ATP</name>
        <dbReference type="ChEBI" id="CHEBI:30616"/>
    </ligand>
</feature>
<keyword evidence="6 8" id="KW-0460">Magnesium</keyword>
<keyword evidence="5 8" id="KW-0067">ATP-binding</keyword>
<feature type="binding site" evidence="8">
    <location>
        <position position="162"/>
    </location>
    <ligand>
        <name>ATP</name>
        <dbReference type="ChEBI" id="CHEBI:30616"/>
    </ligand>
</feature>
<protein>
    <recommendedName>
        <fullName evidence="8 10">NH(3)-dependent NAD(+) synthetase</fullName>
        <ecNumber evidence="8 10">6.3.1.5</ecNumber>
    </recommendedName>
</protein>
<dbReference type="GO" id="GO:0008795">
    <property type="term" value="F:NAD+ synthase activity"/>
    <property type="evidence" value="ECO:0007669"/>
    <property type="project" value="UniProtKB-UniRule"/>
</dbReference>
<feature type="binding site" evidence="8">
    <location>
        <position position="213"/>
    </location>
    <ligand>
        <name>ATP</name>
        <dbReference type="ChEBI" id="CHEBI:30616"/>
    </ligand>
</feature>
<dbReference type="PANTHER" id="PTHR23090:SF7">
    <property type="entry name" value="NH(3)-DEPENDENT NAD(+) SYNTHETASE"/>
    <property type="match status" value="1"/>
</dbReference>
<name>A0A1I1LSI8_9GAMM</name>
<keyword evidence="2 8" id="KW-0436">Ligase</keyword>
<keyword evidence="7 8" id="KW-0520">NAD</keyword>
<gene>
    <name evidence="8" type="primary">nadE</name>
    <name evidence="12" type="ORF">SAMN05421848_2675</name>
</gene>
<proteinExistence type="inferred from homology"/>
<feature type="domain" description="NAD/GMP synthase" evidence="11">
    <location>
        <begin position="23"/>
        <end position="267"/>
    </location>
</feature>
<dbReference type="PANTHER" id="PTHR23090">
    <property type="entry name" value="NH 3 /GLUTAMINE-DEPENDENT NAD + SYNTHETASE"/>
    <property type="match status" value="1"/>
</dbReference>
<dbReference type="UniPathway" id="UPA00253">
    <property type="reaction ID" value="UER00333"/>
</dbReference>
<dbReference type="STRING" id="402385.SAMN05421848_2675"/>
<feature type="binding site" evidence="8">
    <location>
        <position position="167"/>
    </location>
    <ligand>
        <name>Mg(2+)</name>
        <dbReference type="ChEBI" id="CHEBI:18420"/>
    </ligand>
</feature>
<dbReference type="Pfam" id="PF02540">
    <property type="entry name" value="NAD_synthase"/>
    <property type="match status" value="1"/>
</dbReference>
<dbReference type="AlphaFoldDB" id="A0A1I1LSI8"/>
<evidence type="ECO:0000256" key="8">
    <source>
        <dbReference type="HAMAP-Rule" id="MF_00193"/>
    </source>
</evidence>
<comment type="similarity">
    <text evidence="1 8 9">Belongs to the NAD synthetase family.</text>
</comment>
<evidence type="ECO:0000256" key="3">
    <source>
        <dbReference type="ARBA" id="ARBA00022723"/>
    </source>
</evidence>
<evidence type="ECO:0000259" key="11">
    <source>
        <dbReference type="Pfam" id="PF02540"/>
    </source>
</evidence>